<dbReference type="SUPFAM" id="SSF51735">
    <property type="entry name" value="NAD(P)-binding Rossmann-fold domains"/>
    <property type="match status" value="1"/>
</dbReference>
<dbReference type="NCBIfam" id="NF005559">
    <property type="entry name" value="PRK07231.1"/>
    <property type="match status" value="1"/>
</dbReference>
<dbReference type="InterPro" id="IPR036291">
    <property type="entry name" value="NAD(P)-bd_dom_sf"/>
</dbReference>
<accession>A0A271IUV7</accession>
<evidence type="ECO:0000313" key="3">
    <source>
        <dbReference type="EMBL" id="PAP74982.1"/>
    </source>
</evidence>
<name>A0A271IUV7_9BACT</name>
<dbReference type="Gene3D" id="3.40.50.720">
    <property type="entry name" value="NAD(P)-binding Rossmann-like Domain"/>
    <property type="match status" value="1"/>
</dbReference>
<dbReference type="InterPro" id="IPR002347">
    <property type="entry name" value="SDR_fam"/>
</dbReference>
<dbReference type="PRINTS" id="PR00080">
    <property type="entry name" value="SDRFAMILY"/>
</dbReference>
<dbReference type="AlphaFoldDB" id="A0A271IUV7"/>
<dbReference type="RefSeq" id="WP_095508608.1">
    <property type="nucleotide sequence ID" value="NZ_MQWD01000001.1"/>
</dbReference>
<dbReference type="Proteomes" id="UP000216339">
    <property type="component" value="Unassembled WGS sequence"/>
</dbReference>
<dbReference type="PANTHER" id="PTHR43943:SF2">
    <property type="entry name" value="DEHYDROGENASE_REDUCTASE 4"/>
    <property type="match status" value="1"/>
</dbReference>
<reference evidence="3 4" key="1">
    <citation type="submission" date="2016-11" db="EMBL/GenBank/DDBJ databases">
        <title>Study of marine rhodopsin-containing bacteria.</title>
        <authorList>
            <person name="Yoshizawa S."/>
            <person name="Kumagai Y."/>
            <person name="Kogure K."/>
        </authorList>
    </citation>
    <scope>NUCLEOTIDE SEQUENCE [LARGE SCALE GENOMIC DNA]</scope>
    <source>
        <strain evidence="3 4">SAORIC-28</strain>
    </source>
</reference>
<evidence type="ECO:0000256" key="1">
    <source>
        <dbReference type="ARBA" id="ARBA00006484"/>
    </source>
</evidence>
<organism evidence="3 4">
    <name type="scientific">Rubrivirga marina</name>
    <dbReference type="NCBI Taxonomy" id="1196024"/>
    <lineage>
        <taxon>Bacteria</taxon>
        <taxon>Pseudomonadati</taxon>
        <taxon>Rhodothermota</taxon>
        <taxon>Rhodothermia</taxon>
        <taxon>Rhodothermales</taxon>
        <taxon>Rubricoccaceae</taxon>
        <taxon>Rubrivirga</taxon>
    </lineage>
</organism>
<dbReference type="PANTHER" id="PTHR43943">
    <property type="entry name" value="DEHYDROGENASE/REDUCTASE (SDR FAMILY) MEMBER 4"/>
    <property type="match status" value="1"/>
</dbReference>
<dbReference type="PROSITE" id="PS00061">
    <property type="entry name" value="ADH_SHORT"/>
    <property type="match status" value="1"/>
</dbReference>
<evidence type="ECO:0000313" key="4">
    <source>
        <dbReference type="Proteomes" id="UP000216339"/>
    </source>
</evidence>
<keyword evidence="4" id="KW-1185">Reference proteome</keyword>
<dbReference type="InterPro" id="IPR020904">
    <property type="entry name" value="Sc_DH/Rdtase_CS"/>
</dbReference>
<protein>
    <submittedName>
        <fullName evidence="3">Short-chain dehydrogenase</fullName>
    </submittedName>
</protein>
<dbReference type="EMBL" id="MQWD01000001">
    <property type="protein sequence ID" value="PAP74982.1"/>
    <property type="molecule type" value="Genomic_DNA"/>
</dbReference>
<sequence>MADLPDSFRLDGRVALVTGASKGIGEAMARALAEAGAHVIVTSRRQESVEAVAASIREAGGQATGRALHVGRLDELADAVGAIAEEAGGLHVLVNNAAANPVYGPVEDTDEAAYDKIMDVNVKGPFLLSQAALPYLKKDGGTIVNVSSIGGVKPETGLGIYSVSKAALLSLTEVMGKEWGRHGVRANAICPGLIQTKFSEALWADEKTRDRFTRHLPAGRIGQPEDLAGLTVFLASDASAYCTGAVFTADGGYLVA</sequence>
<dbReference type="CDD" id="cd05233">
    <property type="entry name" value="SDR_c"/>
    <property type="match status" value="1"/>
</dbReference>
<proteinExistence type="inferred from homology"/>
<gene>
    <name evidence="3" type="ORF">BSZ37_00220</name>
</gene>
<comment type="caution">
    <text evidence="3">The sequence shown here is derived from an EMBL/GenBank/DDBJ whole genome shotgun (WGS) entry which is preliminary data.</text>
</comment>
<dbReference type="InterPro" id="IPR057326">
    <property type="entry name" value="KR_dom"/>
</dbReference>
<comment type="similarity">
    <text evidence="1">Belongs to the short-chain dehydrogenases/reductases (SDR) family.</text>
</comment>
<dbReference type="FunFam" id="3.40.50.720:FF:000084">
    <property type="entry name" value="Short-chain dehydrogenase reductase"/>
    <property type="match status" value="1"/>
</dbReference>
<dbReference type="Pfam" id="PF13561">
    <property type="entry name" value="adh_short_C2"/>
    <property type="match status" value="1"/>
</dbReference>
<feature type="domain" description="Ketoreductase" evidence="2">
    <location>
        <begin position="13"/>
        <end position="192"/>
    </location>
</feature>
<dbReference type="OrthoDB" id="9803333at2"/>
<dbReference type="SMART" id="SM00822">
    <property type="entry name" value="PKS_KR"/>
    <property type="match status" value="1"/>
</dbReference>
<evidence type="ECO:0000259" key="2">
    <source>
        <dbReference type="SMART" id="SM00822"/>
    </source>
</evidence>
<dbReference type="PRINTS" id="PR00081">
    <property type="entry name" value="GDHRDH"/>
</dbReference>